<dbReference type="Pfam" id="PF00654">
    <property type="entry name" value="Voltage_CLC"/>
    <property type="match status" value="1"/>
</dbReference>
<feature type="transmembrane region" description="Helical" evidence="8">
    <location>
        <begin position="426"/>
        <end position="445"/>
    </location>
</feature>
<feature type="transmembrane region" description="Helical" evidence="8">
    <location>
        <begin position="75"/>
        <end position="93"/>
    </location>
</feature>
<protein>
    <recommendedName>
        <fullName evidence="11">CIC family chloride channel protein</fullName>
    </recommendedName>
</protein>
<evidence type="ECO:0000256" key="5">
    <source>
        <dbReference type="ARBA" id="ARBA00023065"/>
    </source>
</evidence>
<proteinExistence type="predicted"/>
<dbReference type="Proteomes" id="UP000006034">
    <property type="component" value="Unassembled WGS sequence"/>
</dbReference>
<dbReference type="eggNOG" id="COG0038">
    <property type="taxonomic scope" value="Bacteria"/>
</dbReference>
<gene>
    <name evidence="9" type="ORF">HMPREF0179_00661</name>
</gene>
<keyword evidence="3 8" id="KW-0812">Transmembrane</keyword>
<dbReference type="PANTHER" id="PTHR45711">
    <property type="entry name" value="CHLORIDE CHANNEL PROTEIN"/>
    <property type="match status" value="1"/>
</dbReference>
<evidence type="ECO:0000313" key="9">
    <source>
        <dbReference type="EMBL" id="EFV45516.1"/>
    </source>
</evidence>
<feature type="transmembrane region" description="Helical" evidence="8">
    <location>
        <begin position="292"/>
        <end position="316"/>
    </location>
</feature>
<dbReference type="GO" id="GO:0005247">
    <property type="term" value="F:voltage-gated chloride channel activity"/>
    <property type="evidence" value="ECO:0007669"/>
    <property type="project" value="TreeGrafter"/>
</dbReference>
<evidence type="ECO:0000313" key="10">
    <source>
        <dbReference type="Proteomes" id="UP000006034"/>
    </source>
</evidence>
<feature type="transmembrane region" description="Helical" evidence="8">
    <location>
        <begin position="328"/>
        <end position="350"/>
    </location>
</feature>
<keyword evidence="6 8" id="KW-0472">Membrane</keyword>
<dbReference type="PRINTS" id="PR00762">
    <property type="entry name" value="CLCHANNEL"/>
</dbReference>
<reference evidence="9 10" key="2">
    <citation type="submission" date="2013-04" db="EMBL/GenBank/DDBJ databases">
        <title>The Genome Sequence of Bilophila wadsworthia 3_1_6.</title>
        <authorList>
            <consortium name="The Broad Institute Genomics Platform"/>
            <person name="Earl A."/>
            <person name="Ward D."/>
            <person name="Feldgarden M."/>
            <person name="Gevers D."/>
            <person name="Sibley C."/>
            <person name="Strauss J."/>
            <person name="Allen-Vercoe E."/>
            <person name="Walker B."/>
            <person name="Young S."/>
            <person name="Zeng Q."/>
            <person name="Gargeya S."/>
            <person name="Fitzgerald M."/>
            <person name="Haas B."/>
            <person name="Abouelleil A."/>
            <person name="Allen A.W."/>
            <person name="Alvarado L."/>
            <person name="Arachchi H.M."/>
            <person name="Berlin A.M."/>
            <person name="Chapman S.B."/>
            <person name="Gainer-Dewar J."/>
            <person name="Goldberg J."/>
            <person name="Griggs A."/>
            <person name="Gujja S."/>
            <person name="Hansen M."/>
            <person name="Howarth C."/>
            <person name="Imamovic A."/>
            <person name="Ireland A."/>
            <person name="Larimer J."/>
            <person name="McCowan C."/>
            <person name="Murphy C."/>
            <person name="Pearson M."/>
            <person name="Poon T.W."/>
            <person name="Priest M."/>
            <person name="Roberts A."/>
            <person name="Saif S."/>
            <person name="Shea T."/>
            <person name="Sisk P."/>
            <person name="Sykes S."/>
            <person name="Wortman J."/>
            <person name="Nusbaum C."/>
            <person name="Birren B."/>
        </authorList>
    </citation>
    <scope>NUCLEOTIDE SEQUENCE [LARGE SCALE GENOMIC DNA]</scope>
    <source>
        <strain evidence="9 10">3_1_6</strain>
    </source>
</reference>
<feature type="transmembrane region" description="Helical" evidence="8">
    <location>
        <begin position="32"/>
        <end position="55"/>
    </location>
</feature>
<keyword evidence="10" id="KW-1185">Reference proteome</keyword>
<keyword evidence="5" id="KW-0406">Ion transport</keyword>
<evidence type="ECO:0000256" key="6">
    <source>
        <dbReference type="ARBA" id="ARBA00023136"/>
    </source>
</evidence>
<dbReference type="STRING" id="563192.HMPREF0179_00661"/>
<accession>E5Y3A0</accession>
<comment type="subcellular location">
    <subcellularLocation>
        <location evidence="1">Membrane</location>
        <topology evidence="1">Multi-pass membrane protein</topology>
    </subcellularLocation>
</comment>
<dbReference type="InterPro" id="IPR014743">
    <property type="entry name" value="Cl-channel_core"/>
</dbReference>
<dbReference type="Gene3D" id="1.10.3080.10">
    <property type="entry name" value="Clc chloride channel"/>
    <property type="match status" value="1"/>
</dbReference>
<feature type="transmembrane region" description="Helical" evidence="8">
    <location>
        <begin position="178"/>
        <end position="202"/>
    </location>
</feature>
<feature type="transmembrane region" description="Helical" evidence="8">
    <location>
        <begin position="388"/>
        <end position="406"/>
    </location>
</feature>
<keyword evidence="7" id="KW-0868">Chloride</keyword>
<dbReference type="AlphaFoldDB" id="E5Y3A0"/>
<evidence type="ECO:0000256" key="2">
    <source>
        <dbReference type="ARBA" id="ARBA00022448"/>
    </source>
</evidence>
<evidence type="ECO:0000256" key="3">
    <source>
        <dbReference type="ARBA" id="ARBA00022692"/>
    </source>
</evidence>
<dbReference type="InterPro" id="IPR001807">
    <property type="entry name" value="ClC"/>
</dbReference>
<feature type="transmembrane region" description="Helical" evidence="8">
    <location>
        <begin position="252"/>
        <end position="272"/>
    </location>
</feature>
<evidence type="ECO:0000256" key="7">
    <source>
        <dbReference type="ARBA" id="ARBA00023214"/>
    </source>
</evidence>
<sequence length="463" mass="48662">MPMKRKTKVRIARFTRQVPILREMQALRNESVLRLVVQAAFVGGCTGGVIGVFRWLYDHGNAWIVSTLRHGADDLATALIVFGTLILLALIVGQMVRKEPLISGSGIPQTELALAGQLPYPGFRIVASKFVGTLLSLSGGLSVGREGPSIQMGAAVGCGFGRIFQKLTGEDPGHAPRFLIAGSVAGLAAAFGAPFAGMLFAFEEVKTIVTVPLLLFTGVASFSAWFVITILFGFGLVFPFSSIPSLDWGQMWLPVLFGVGTGLFSALYNTALLRVTEFHDHQKLVPAPLKPLLPFLLSGVLLYVYPQVLVGLGYSTADLGGLTPNGPLLLGSVALLLFVKIIFSILSFASGVPGGLLMPMLAIGSMVGAVGGTLLIGNGFSAEPQLPAYLVLGMAGLFSGTVRAPLTGTALVAEMSGAFQCLPEMAIVAFISTVVANGVGSPPVYDSLKRRILVNKNASSKIE</sequence>
<dbReference type="HOGENOM" id="CLU_015263_7_4_7"/>
<keyword evidence="4 8" id="KW-1133">Transmembrane helix</keyword>
<feature type="transmembrane region" description="Helical" evidence="8">
    <location>
        <begin position="214"/>
        <end position="240"/>
    </location>
</feature>
<comment type="caution">
    <text evidence="9">The sequence shown here is derived from an EMBL/GenBank/DDBJ whole genome shotgun (WGS) entry which is preliminary data.</text>
</comment>
<dbReference type="SUPFAM" id="SSF81340">
    <property type="entry name" value="Clc chloride channel"/>
    <property type="match status" value="1"/>
</dbReference>
<evidence type="ECO:0000256" key="4">
    <source>
        <dbReference type="ARBA" id="ARBA00022989"/>
    </source>
</evidence>
<dbReference type="OrthoDB" id="9767361at2"/>
<evidence type="ECO:0000256" key="1">
    <source>
        <dbReference type="ARBA" id="ARBA00004141"/>
    </source>
</evidence>
<organism evidence="9 10">
    <name type="scientific">Bilophila wadsworthia (strain 3_1_6)</name>
    <dbReference type="NCBI Taxonomy" id="563192"/>
    <lineage>
        <taxon>Bacteria</taxon>
        <taxon>Pseudomonadati</taxon>
        <taxon>Thermodesulfobacteriota</taxon>
        <taxon>Desulfovibrionia</taxon>
        <taxon>Desulfovibrionales</taxon>
        <taxon>Desulfovibrionaceae</taxon>
        <taxon>Bilophila</taxon>
    </lineage>
</organism>
<feature type="transmembrane region" description="Helical" evidence="8">
    <location>
        <begin position="356"/>
        <end position="376"/>
    </location>
</feature>
<dbReference type="EMBL" id="ADCP02000001">
    <property type="protein sequence ID" value="EFV45516.1"/>
    <property type="molecule type" value="Genomic_DNA"/>
</dbReference>
<reference evidence="9 10" key="1">
    <citation type="submission" date="2010-10" db="EMBL/GenBank/DDBJ databases">
        <authorList>
            <consortium name="The Broad Institute Genome Sequencing Platform"/>
            <person name="Ward D."/>
            <person name="Earl A."/>
            <person name="Feldgarden M."/>
            <person name="Young S.K."/>
            <person name="Gargeya S."/>
            <person name="Zeng Q."/>
            <person name="Alvarado L."/>
            <person name="Berlin A."/>
            <person name="Bochicchio J."/>
            <person name="Chapman S.B."/>
            <person name="Chen Z."/>
            <person name="Freedman E."/>
            <person name="Gellesch M."/>
            <person name="Goldberg J."/>
            <person name="Griggs A."/>
            <person name="Gujja S."/>
            <person name="Heilman E."/>
            <person name="Heiman D."/>
            <person name="Howarth C."/>
            <person name="Mehta T."/>
            <person name="Neiman D."/>
            <person name="Pearson M."/>
            <person name="Roberts A."/>
            <person name="Saif S."/>
            <person name="Shea T."/>
            <person name="Shenoy N."/>
            <person name="Sisk P."/>
            <person name="Stolte C."/>
            <person name="Sykes S."/>
            <person name="White J."/>
            <person name="Yandava C."/>
            <person name="Allen-Vercoe E."/>
            <person name="Sibley C."/>
            <person name="Ambrose C.E."/>
            <person name="Strauss J."/>
            <person name="Daigneault M."/>
            <person name="Haas B."/>
            <person name="Nusbaum C."/>
            <person name="Birren B."/>
        </authorList>
    </citation>
    <scope>NUCLEOTIDE SEQUENCE [LARGE SCALE GENOMIC DNA]</scope>
    <source>
        <strain evidence="9 10">3_1_6</strain>
    </source>
</reference>
<dbReference type="GO" id="GO:0005886">
    <property type="term" value="C:plasma membrane"/>
    <property type="evidence" value="ECO:0007669"/>
    <property type="project" value="TreeGrafter"/>
</dbReference>
<evidence type="ECO:0008006" key="11">
    <source>
        <dbReference type="Google" id="ProtNLM"/>
    </source>
</evidence>
<dbReference type="PANTHER" id="PTHR45711:SF6">
    <property type="entry name" value="CHLORIDE CHANNEL PROTEIN"/>
    <property type="match status" value="1"/>
</dbReference>
<keyword evidence="2" id="KW-0813">Transport</keyword>
<name>E5Y3A0_BILW3</name>
<evidence type="ECO:0000256" key="8">
    <source>
        <dbReference type="SAM" id="Phobius"/>
    </source>
</evidence>